<accession>A0ACB9DCP4</accession>
<evidence type="ECO:0000313" key="1">
    <source>
        <dbReference type="EMBL" id="KAI3744245.1"/>
    </source>
</evidence>
<evidence type="ECO:0000313" key="2">
    <source>
        <dbReference type="Proteomes" id="UP001056120"/>
    </source>
</evidence>
<name>A0ACB9DCP4_9ASTR</name>
<proteinExistence type="predicted"/>
<organism evidence="1 2">
    <name type="scientific">Smallanthus sonchifolius</name>
    <dbReference type="NCBI Taxonomy" id="185202"/>
    <lineage>
        <taxon>Eukaryota</taxon>
        <taxon>Viridiplantae</taxon>
        <taxon>Streptophyta</taxon>
        <taxon>Embryophyta</taxon>
        <taxon>Tracheophyta</taxon>
        <taxon>Spermatophyta</taxon>
        <taxon>Magnoliopsida</taxon>
        <taxon>eudicotyledons</taxon>
        <taxon>Gunneridae</taxon>
        <taxon>Pentapetalae</taxon>
        <taxon>asterids</taxon>
        <taxon>campanulids</taxon>
        <taxon>Asterales</taxon>
        <taxon>Asteraceae</taxon>
        <taxon>Asteroideae</taxon>
        <taxon>Heliantheae alliance</taxon>
        <taxon>Millerieae</taxon>
        <taxon>Smallanthus</taxon>
    </lineage>
</organism>
<sequence length="429" mass="48829">MHFSRVCSEALSSDLLTGPKIRFVVESSKITQRNESPIRWSCKAAKQSENSNTFSSSFGSFSRAFTVDSQRKHVYLNERWKKEVQIIPSTQSRFQLSRIMALEASEFAAQDFISIMPDNVNFFEYLLKTGSGNNYGKIISRLLLHLKGVIAKFVLSVDEHASSILDREDIEHWFLFLSRNGVKDLTLWKRTGPPLMLPTHFFSCLELKHLKLFFCVFIPPASFHGFPNLKTLELDLVILKSSELGKFISRCPLLEILNMRLRRSLLVGCLPKLEELDLDFVKCKFTQGDSKRRSPTAFPCLKALKLSRIDLGNGIMVSCAFELIKSFPNLQTLEITSVEYDAAPAPIICSPEVDHNTTALLQLRSVVFTYLKGSENEVCLIKYLLASSPFLKKIEIRPHSVLVSDEKFMFATKLLKLHRASQEVDIDLY</sequence>
<reference evidence="1 2" key="2">
    <citation type="journal article" date="2022" name="Mol. Ecol. Resour.">
        <title>The genomes of chicory, endive, great burdock and yacon provide insights into Asteraceae paleo-polyploidization history and plant inulin production.</title>
        <authorList>
            <person name="Fan W."/>
            <person name="Wang S."/>
            <person name="Wang H."/>
            <person name="Wang A."/>
            <person name="Jiang F."/>
            <person name="Liu H."/>
            <person name="Zhao H."/>
            <person name="Xu D."/>
            <person name="Zhang Y."/>
        </authorList>
    </citation>
    <scope>NUCLEOTIDE SEQUENCE [LARGE SCALE GENOMIC DNA]</scope>
    <source>
        <strain evidence="2">cv. Yunnan</strain>
        <tissue evidence="1">Leaves</tissue>
    </source>
</reference>
<gene>
    <name evidence="1" type="ORF">L1987_57322</name>
</gene>
<keyword evidence="2" id="KW-1185">Reference proteome</keyword>
<reference evidence="2" key="1">
    <citation type="journal article" date="2022" name="Mol. Ecol. Resour.">
        <title>The genomes of chicory, endive, great burdock and yacon provide insights into Asteraceae palaeo-polyploidization history and plant inulin production.</title>
        <authorList>
            <person name="Fan W."/>
            <person name="Wang S."/>
            <person name="Wang H."/>
            <person name="Wang A."/>
            <person name="Jiang F."/>
            <person name="Liu H."/>
            <person name="Zhao H."/>
            <person name="Xu D."/>
            <person name="Zhang Y."/>
        </authorList>
    </citation>
    <scope>NUCLEOTIDE SEQUENCE [LARGE SCALE GENOMIC DNA]</scope>
    <source>
        <strain evidence="2">cv. Yunnan</strain>
    </source>
</reference>
<protein>
    <submittedName>
        <fullName evidence="1">Uncharacterized protein</fullName>
    </submittedName>
</protein>
<dbReference type="Proteomes" id="UP001056120">
    <property type="component" value="Linkage Group LG19"/>
</dbReference>
<dbReference type="EMBL" id="CM042036">
    <property type="protein sequence ID" value="KAI3744245.1"/>
    <property type="molecule type" value="Genomic_DNA"/>
</dbReference>
<comment type="caution">
    <text evidence="1">The sequence shown here is derived from an EMBL/GenBank/DDBJ whole genome shotgun (WGS) entry which is preliminary data.</text>
</comment>